<comment type="caution">
    <text evidence="2">The sequence shown here is derived from an EMBL/GenBank/DDBJ whole genome shotgun (WGS) entry which is preliminary data.</text>
</comment>
<evidence type="ECO:0000313" key="3">
    <source>
        <dbReference type="Proteomes" id="UP000799777"/>
    </source>
</evidence>
<dbReference type="EMBL" id="ML978178">
    <property type="protein sequence ID" value="KAF2031709.1"/>
    <property type="molecule type" value="Genomic_DNA"/>
</dbReference>
<evidence type="ECO:0000256" key="1">
    <source>
        <dbReference type="SAM" id="MobiDB-lite"/>
    </source>
</evidence>
<dbReference type="AlphaFoldDB" id="A0A9P4LQD1"/>
<feature type="compositionally biased region" description="Low complexity" evidence="1">
    <location>
        <begin position="64"/>
        <end position="78"/>
    </location>
</feature>
<name>A0A9P4LQD1_9PLEO</name>
<feature type="region of interest" description="Disordered" evidence="1">
    <location>
        <begin position="54"/>
        <end position="94"/>
    </location>
</feature>
<proteinExistence type="predicted"/>
<dbReference type="Proteomes" id="UP000799777">
    <property type="component" value="Unassembled WGS sequence"/>
</dbReference>
<protein>
    <submittedName>
        <fullName evidence="2">Uncharacterized protein</fullName>
    </submittedName>
</protein>
<accession>A0A9P4LQD1</accession>
<organism evidence="2 3">
    <name type="scientific">Setomelanomma holmii</name>
    <dbReference type="NCBI Taxonomy" id="210430"/>
    <lineage>
        <taxon>Eukaryota</taxon>
        <taxon>Fungi</taxon>
        <taxon>Dikarya</taxon>
        <taxon>Ascomycota</taxon>
        <taxon>Pezizomycotina</taxon>
        <taxon>Dothideomycetes</taxon>
        <taxon>Pleosporomycetidae</taxon>
        <taxon>Pleosporales</taxon>
        <taxon>Pleosporineae</taxon>
        <taxon>Phaeosphaeriaceae</taxon>
        <taxon>Setomelanomma</taxon>
    </lineage>
</organism>
<reference evidence="2" key="1">
    <citation type="journal article" date="2020" name="Stud. Mycol.">
        <title>101 Dothideomycetes genomes: a test case for predicting lifestyles and emergence of pathogens.</title>
        <authorList>
            <person name="Haridas S."/>
            <person name="Albert R."/>
            <person name="Binder M."/>
            <person name="Bloem J."/>
            <person name="Labutti K."/>
            <person name="Salamov A."/>
            <person name="Andreopoulos B."/>
            <person name="Baker S."/>
            <person name="Barry K."/>
            <person name="Bills G."/>
            <person name="Bluhm B."/>
            <person name="Cannon C."/>
            <person name="Castanera R."/>
            <person name="Culley D."/>
            <person name="Daum C."/>
            <person name="Ezra D."/>
            <person name="Gonzalez J."/>
            <person name="Henrissat B."/>
            <person name="Kuo A."/>
            <person name="Liang C."/>
            <person name="Lipzen A."/>
            <person name="Lutzoni F."/>
            <person name="Magnuson J."/>
            <person name="Mondo S."/>
            <person name="Nolan M."/>
            <person name="Ohm R."/>
            <person name="Pangilinan J."/>
            <person name="Park H.-J."/>
            <person name="Ramirez L."/>
            <person name="Alfaro M."/>
            <person name="Sun H."/>
            <person name="Tritt A."/>
            <person name="Yoshinaga Y."/>
            <person name="Zwiers L.-H."/>
            <person name="Turgeon B."/>
            <person name="Goodwin S."/>
            <person name="Spatafora J."/>
            <person name="Crous P."/>
            <person name="Grigoriev I."/>
        </authorList>
    </citation>
    <scope>NUCLEOTIDE SEQUENCE</scope>
    <source>
        <strain evidence="2">CBS 110217</strain>
    </source>
</reference>
<sequence>MRSSTYIALFASSAAAQSTVTLFNFWQYQSTLTQIGADATATTYKNDCPADNAGISGVPSQLRPTPDATITPAPTPKARMARQDSASDSDDGPDYSFCEPFTLKQGASTWEFYLTDPSPGAWTVDMGCKWQGAMTDADLTCTYTQSGYVPDSSVRGVSTSILSKAEASSLEAFQVVTVVTASGAVSASASRNSGAASGSGTAAPSRSKTASGSGGAAKSTGLGAAGPLPTGAVAFVGGAVGIFAAALAL</sequence>
<dbReference type="OrthoDB" id="3689315at2759"/>
<evidence type="ECO:0000313" key="2">
    <source>
        <dbReference type="EMBL" id="KAF2031709.1"/>
    </source>
</evidence>
<feature type="region of interest" description="Disordered" evidence="1">
    <location>
        <begin position="189"/>
        <end position="216"/>
    </location>
</feature>
<gene>
    <name evidence="2" type="ORF">EK21DRAFT_62626</name>
</gene>
<keyword evidence="3" id="KW-1185">Reference proteome</keyword>